<dbReference type="GO" id="GO:0071949">
    <property type="term" value="F:FAD binding"/>
    <property type="evidence" value="ECO:0007669"/>
    <property type="project" value="InterPro"/>
</dbReference>
<keyword evidence="8" id="KW-1185">Reference proteome</keyword>
<dbReference type="OrthoDB" id="5428495at2759"/>
<keyword evidence="3" id="KW-0274">FAD</keyword>
<dbReference type="PANTHER" id="PTHR13789">
    <property type="entry name" value="MONOOXYGENASE"/>
    <property type="match status" value="1"/>
</dbReference>
<dbReference type="GO" id="GO:0004497">
    <property type="term" value="F:monooxygenase activity"/>
    <property type="evidence" value="ECO:0007669"/>
    <property type="project" value="UniProtKB-KW"/>
</dbReference>
<dbReference type="Proteomes" id="UP000076871">
    <property type="component" value="Unassembled WGS sequence"/>
</dbReference>
<dbReference type="STRING" id="1314785.A0A165CC71"/>
<feature type="domain" description="FAD-binding" evidence="6">
    <location>
        <begin position="8"/>
        <end position="163"/>
    </location>
</feature>
<evidence type="ECO:0000256" key="4">
    <source>
        <dbReference type="ARBA" id="ARBA00023002"/>
    </source>
</evidence>
<organism evidence="7 8">
    <name type="scientific">Laetiporus sulphureus 93-53</name>
    <dbReference type="NCBI Taxonomy" id="1314785"/>
    <lineage>
        <taxon>Eukaryota</taxon>
        <taxon>Fungi</taxon>
        <taxon>Dikarya</taxon>
        <taxon>Basidiomycota</taxon>
        <taxon>Agaricomycotina</taxon>
        <taxon>Agaricomycetes</taxon>
        <taxon>Polyporales</taxon>
        <taxon>Laetiporus</taxon>
    </lineage>
</organism>
<dbReference type="InterPro" id="IPR002938">
    <property type="entry name" value="FAD-bd"/>
</dbReference>
<proteinExistence type="inferred from homology"/>
<gene>
    <name evidence="7" type="ORF">LAESUDRAFT_661511</name>
</gene>
<sequence>MIKNYCVGIAGLAAAVALTRVGHRVQVLEKSDGTKNRGGGGVRMPPNMSKILFHWGLKEKLRKIALTSQPILFSRFESGELLGTQVWDNELLRETRGEFMLTTHSDLHRVLLETALSQGATIRTNADVVEIHPDKREVKLASGEVLTADVIIGADGENGLARRIVIGRQDHGTPVGLTMFEYVTFFTCTYFHLMLWLCSATFNTATNMVFIAFGNGCCAVGYPIHAHQEIAFHFLLRDDRTDGAWGDPPSADLKRLVPSPCDARLRIVADNASNAVRVAVKDYGDLEEWVHESNTMVLVGQAAHPFPPASLQGTAMAVEDAAVLAKLFAHLSSPEEIGSFLWAFQDLRHKRCNEAREAEMSSMFWMTLENGEAQSSRDNGMREKFRAGKNVMEGEDGEDDSPQWQELRNTFGYDCEDEADNWWVQWGVLRERARGGSNASVQTPGDGGFDWSTMSIQVNESTAAATAVDQSV</sequence>
<accession>A0A165CC71</accession>
<dbReference type="Pfam" id="PF01494">
    <property type="entry name" value="FAD_binding_3"/>
    <property type="match status" value="1"/>
</dbReference>
<evidence type="ECO:0000256" key="2">
    <source>
        <dbReference type="ARBA" id="ARBA00022630"/>
    </source>
</evidence>
<dbReference type="InParanoid" id="A0A165CC71"/>
<dbReference type="PANTHER" id="PTHR13789:SF147">
    <property type="entry name" value="PUTATIVE (AFU_ORTHOLOGUE AFUA_2G01950)-RELATED"/>
    <property type="match status" value="1"/>
</dbReference>
<dbReference type="AlphaFoldDB" id="A0A165CC71"/>
<evidence type="ECO:0000259" key="6">
    <source>
        <dbReference type="Pfam" id="PF01494"/>
    </source>
</evidence>
<dbReference type="InterPro" id="IPR050493">
    <property type="entry name" value="FAD-dep_Monooxygenase_BioMet"/>
</dbReference>
<evidence type="ECO:0000256" key="3">
    <source>
        <dbReference type="ARBA" id="ARBA00022827"/>
    </source>
</evidence>
<name>A0A165CC71_9APHY</name>
<dbReference type="PRINTS" id="PR00420">
    <property type="entry name" value="RNGMNOXGNASE"/>
</dbReference>
<dbReference type="RefSeq" id="XP_040760288.1">
    <property type="nucleotide sequence ID" value="XM_040904941.1"/>
</dbReference>
<evidence type="ECO:0000256" key="5">
    <source>
        <dbReference type="ARBA" id="ARBA00023033"/>
    </source>
</evidence>
<reference evidence="7 8" key="1">
    <citation type="journal article" date="2016" name="Mol. Biol. Evol.">
        <title>Comparative Genomics of Early-Diverging Mushroom-Forming Fungi Provides Insights into the Origins of Lignocellulose Decay Capabilities.</title>
        <authorList>
            <person name="Nagy L.G."/>
            <person name="Riley R."/>
            <person name="Tritt A."/>
            <person name="Adam C."/>
            <person name="Daum C."/>
            <person name="Floudas D."/>
            <person name="Sun H."/>
            <person name="Yadav J.S."/>
            <person name="Pangilinan J."/>
            <person name="Larsson K.H."/>
            <person name="Matsuura K."/>
            <person name="Barry K."/>
            <person name="Labutti K."/>
            <person name="Kuo R."/>
            <person name="Ohm R.A."/>
            <person name="Bhattacharya S.S."/>
            <person name="Shirouzu T."/>
            <person name="Yoshinaga Y."/>
            <person name="Martin F.M."/>
            <person name="Grigoriev I.V."/>
            <person name="Hibbett D.S."/>
        </authorList>
    </citation>
    <scope>NUCLEOTIDE SEQUENCE [LARGE SCALE GENOMIC DNA]</scope>
    <source>
        <strain evidence="7 8">93-53</strain>
    </source>
</reference>
<keyword evidence="4" id="KW-0560">Oxidoreductase</keyword>
<evidence type="ECO:0000256" key="1">
    <source>
        <dbReference type="ARBA" id="ARBA00007992"/>
    </source>
</evidence>
<protein>
    <submittedName>
        <fullName evidence="7">FAD/NAD(P)-binding domain-containing protein</fullName>
    </submittedName>
</protein>
<dbReference type="InterPro" id="IPR036188">
    <property type="entry name" value="FAD/NAD-bd_sf"/>
</dbReference>
<dbReference type="SUPFAM" id="SSF51905">
    <property type="entry name" value="FAD/NAD(P)-binding domain"/>
    <property type="match status" value="1"/>
</dbReference>
<keyword evidence="5" id="KW-0503">Monooxygenase</keyword>
<keyword evidence="2" id="KW-0285">Flavoprotein</keyword>
<dbReference type="EMBL" id="KV427651">
    <property type="protein sequence ID" value="KZT02548.1"/>
    <property type="molecule type" value="Genomic_DNA"/>
</dbReference>
<evidence type="ECO:0000313" key="7">
    <source>
        <dbReference type="EMBL" id="KZT02548.1"/>
    </source>
</evidence>
<comment type="similarity">
    <text evidence="1">Belongs to the paxM FAD-dependent monooxygenase family.</text>
</comment>
<dbReference type="Gene3D" id="3.50.50.60">
    <property type="entry name" value="FAD/NAD(P)-binding domain"/>
    <property type="match status" value="1"/>
</dbReference>
<dbReference type="GeneID" id="63821971"/>
<evidence type="ECO:0000313" key="8">
    <source>
        <dbReference type="Proteomes" id="UP000076871"/>
    </source>
</evidence>